<feature type="domain" description="Carrier" evidence="5">
    <location>
        <begin position="122"/>
        <end position="196"/>
    </location>
</feature>
<keyword evidence="3" id="KW-0596">Phosphopantetheine</keyword>
<name>A0A4R4IKY5_PHOLU</name>
<dbReference type="GO" id="GO:0031177">
    <property type="term" value="F:phosphopantetheine binding"/>
    <property type="evidence" value="ECO:0007669"/>
    <property type="project" value="TreeGrafter"/>
</dbReference>
<dbReference type="InterPro" id="IPR045851">
    <property type="entry name" value="AMP-bd_C_sf"/>
</dbReference>
<dbReference type="InterPro" id="IPR025110">
    <property type="entry name" value="AMP-bd_C"/>
</dbReference>
<dbReference type="Proteomes" id="UP000295550">
    <property type="component" value="Unassembled WGS sequence"/>
</dbReference>
<dbReference type="GO" id="GO:0044550">
    <property type="term" value="P:secondary metabolite biosynthetic process"/>
    <property type="evidence" value="ECO:0007669"/>
    <property type="project" value="TreeGrafter"/>
</dbReference>
<dbReference type="Pfam" id="PF00550">
    <property type="entry name" value="PP-binding"/>
    <property type="match status" value="1"/>
</dbReference>
<feature type="non-terminal residue" evidence="6">
    <location>
        <position position="267"/>
    </location>
</feature>
<comment type="similarity">
    <text evidence="2">Belongs to the ATP-dependent AMP-binding enzyme family.</text>
</comment>
<accession>A0A4R4IKY5</accession>
<proteinExistence type="inferred from homology"/>
<dbReference type="GO" id="GO:0005737">
    <property type="term" value="C:cytoplasm"/>
    <property type="evidence" value="ECO:0007669"/>
    <property type="project" value="TreeGrafter"/>
</dbReference>
<dbReference type="InterPro" id="IPR036736">
    <property type="entry name" value="ACP-like_sf"/>
</dbReference>
<dbReference type="InterPro" id="IPR009081">
    <property type="entry name" value="PP-bd_ACP"/>
</dbReference>
<sequence>YLPDGNLEFLGRNDQQVKIRGFRIEPGEIEARLAEYPAVREVVVLALGEGQDKRLVAYVAADADEGLINSLREHLRPQLPDYMVPSAFVRLDAFPLTPNGKLDRRVLPAPDSDAVARQVYAAPQGETEIALAAIWCELLGIEQISRYDSFFALGGHSLLAVRMIERLRHLGLTLAVRDLFQSPVLSELAQTLGQHQVVVVPPNVMTPATTKITPAMLPLIDLTQPEIDLIVGQVPGGVANIQDIYALSPLQDGILFHHLLANEGDPY</sequence>
<evidence type="ECO:0000259" key="5">
    <source>
        <dbReference type="PROSITE" id="PS50075"/>
    </source>
</evidence>
<organism evidence="6 7">
    <name type="scientific">Photorhabdus luminescens subsp. mexicana</name>
    <dbReference type="NCBI Taxonomy" id="2100167"/>
    <lineage>
        <taxon>Bacteria</taxon>
        <taxon>Pseudomonadati</taxon>
        <taxon>Pseudomonadota</taxon>
        <taxon>Gammaproteobacteria</taxon>
        <taxon>Enterobacterales</taxon>
        <taxon>Morganellaceae</taxon>
        <taxon>Photorhabdus</taxon>
    </lineage>
</organism>
<dbReference type="RefSeq" id="WP_240043103.1">
    <property type="nucleotide sequence ID" value="NZ_CAWOLF010000115.1"/>
</dbReference>
<dbReference type="PANTHER" id="PTHR45527">
    <property type="entry name" value="NONRIBOSOMAL PEPTIDE SYNTHETASE"/>
    <property type="match status" value="1"/>
</dbReference>
<evidence type="ECO:0000313" key="6">
    <source>
        <dbReference type="EMBL" id="TDB40831.1"/>
    </source>
</evidence>
<dbReference type="PROSITE" id="PS50075">
    <property type="entry name" value="CARRIER"/>
    <property type="match status" value="1"/>
</dbReference>
<feature type="non-terminal residue" evidence="6">
    <location>
        <position position="1"/>
    </location>
</feature>
<evidence type="ECO:0000256" key="4">
    <source>
        <dbReference type="ARBA" id="ARBA00022553"/>
    </source>
</evidence>
<dbReference type="Pfam" id="PF13193">
    <property type="entry name" value="AMP-binding_C"/>
    <property type="match status" value="1"/>
</dbReference>
<dbReference type="SUPFAM" id="SSF56801">
    <property type="entry name" value="Acetyl-CoA synthetase-like"/>
    <property type="match status" value="1"/>
</dbReference>
<reference evidence="6 7" key="1">
    <citation type="journal article" date="2019" name="Int. J. Syst. Evol. Microbiol.">
        <title>Photorhabdus khanii subsp. guanajuatensis subsp. nov., isolated from Heterorhabditis atacamensis, and Photorhabdus luminescens subsp. mexicana subsp. nov., isolated from Heterorhabditis mexicana entomopathogenic nematodes.</title>
        <authorList>
            <person name="Machado R.A.R."/>
            <person name="Bruno P."/>
            <person name="Arce C.C.M."/>
            <person name="Liechti N."/>
            <person name="Kohler A."/>
            <person name="Bernal J."/>
            <person name="Bruggmann R."/>
            <person name="Turlings T.C.J."/>
        </authorList>
    </citation>
    <scope>NUCLEOTIDE SEQUENCE [LARGE SCALE GENOMIC DNA]</scope>
    <source>
        <strain evidence="6 7">MEX47-22</strain>
    </source>
</reference>
<dbReference type="Gene3D" id="3.30.300.30">
    <property type="match status" value="1"/>
</dbReference>
<dbReference type="AlphaFoldDB" id="A0A4R4IKY5"/>
<keyword evidence="4" id="KW-0597">Phosphoprotein</keyword>
<gene>
    <name evidence="6" type="ORF">C5468_25835</name>
</gene>
<dbReference type="EMBL" id="PUJX01000115">
    <property type="protein sequence ID" value="TDB40831.1"/>
    <property type="molecule type" value="Genomic_DNA"/>
</dbReference>
<dbReference type="InterPro" id="IPR006162">
    <property type="entry name" value="Ppantetheine_attach_site"/>
</dbReference>
<evidence type="ECO:0000313" key="7">
    <source>
        <dbReference type="Proteomes" id="UP000295550"/>
    </source>
</evidence>
<dbReference type="PANTHER" id="PTHR45527:SF1">
    <property type="entry name" value="FATTY ACID SYNTHASE"/>
    <property type="match status" value="1"/>
</dbReference>
<dbReference type="FunFam" id="3.30.300.30:FF:000010">
    <property type="entry name" value="Enterobactin synthetase component F"/>
    <property type="match status" value="1"/>
</dbReference>
<evidence type="ECO:0000256" key="2">
    <source>
        <dbReference type="ARBA" id="ARBA00006432"/>
    </source>
</evidence>
<dbReference type="PROSITE" id="PS00012">
    <property type="entry name" value="PHOSPHOPANTETHEINE"/>
    <property type="match status" value="1"/>
</dbReference>
<evidence type="ECO:0000256" key="3">
    <source>
        <dbReference type="ARBA" id="ARBA00022450"/>
    </source>
</evidence>
<comment type="caution">
    <text evidence="6">The sequence shown here is derived from an EMBL/GenBank/DDBJ whole genome shotgun (WGS) entry which is preliminary data.</text>
</comment>
<comment type="cofactor">
    <cofactor evidence="1">
        <name>pantetheine 4'-phosphate</name>
        <dbReference type="ChEBI" id="CHEBI:47942"/>
    </cofactor>
</comment>
<dbReference type="FunFam" id="1.10.1200.10:FF:000005">
    <property type="entry name" value="Nonribosomal peptide synthetase 1"/>
    <property type="match status" value="1"/>
</dbReference>
<dbReference type="SUPFAM" id="SSF47336">
    <property type="entry name" value="ACP-like"/>
    <property type="match status" value="1"/>
</dbReference>
<evidence type="ECO:0000256" key="1">
    <source>
        <dbReference type="ARBA" id="ARBA00001957"/>
    </source>
</evidence>
<protein>
    <submittedName>
        <fullName evidence="6">Non-ribosomal peptide synthetase</fullName>
    </submittedName>
</protein>
<dbReference type="GO" id="GO:0043041">
    <property type="term" value="P:amino acid activation for nonribosomal peptide biosynthetic process"/>
    <property type="evidence" value="ECO:0007669"/>
    <property type="project" value="TreeGrafter"/>
</dbReference>
<dbReference type="Gene3D" id="1.10.1200.10">
    <property type="entry name" value="ACP-like"/>
    <property type="match status" value="1"/>
</dbReference>